<keyword evidence="1" id="KW-1133">Transmembrane helix</keyword>
<comment type="caution">
    <text evidence="2">The sequence shown here is derived from an EMBL/GenBank/DDBJ whole genome shotgun (WGS) entry which is preliminary data.</text>
</comment>
<evidence type="ECO:0000256" key="1">
    <source>
        <dbReference type="SAM" id="Phobius"/>
    </source>
</evidence>
<dbReference type="EMBL" id="JBHSLI010000001">
    <property type="protein sequence ID" value="MFC5291494.1"/>
    <property type="molecule type" value="Genomic_DNA"/>
</dbReference>
<organism evidence="2 3">
    <name type="scientific">Bosea minatitlanensis</name>
    <dbReference type="NCBI Taxonomy" id="128782"/>
    <lineage>
        <taxon>Bacteria</taxon>
        <taxon>Pseudomonadati</taxon>
        <taxon>Pseudomonadota</taxon>
        <taxon>Alphaproteobacteria</taxon>
        <taxon>Hyphomicrobiales</taxon>
        <taxon>Boseaceae</taxon>
        <taxon>Bosea</taxon>
    </lineage>
</organism>
<name>A0ABW0EZY1_9HYPH</name>
<protein>
    <submittedName>
        <fullName evidence="2">Uncharacterized protein</fullName>
    </submittedName>
</protein>
<sequence>MMLAFQLGMAAYLSGLAGFTLAGCYTHYRNGQGLQAATDAGFTLVLAALAALVLARTL</sequence>
<accession>A0ABW0EZY1</accession>
<keyword evidence="3" id="KW-1185">Reference proteome</keyword>
<keyword evidence="1" id="KW-0472">Membrane</keyword>
<evidence type="ECO:0000313" key="2">
    <source>
        <dbReference type="EMBL" id="MFC5291494.1"/>
    </source>
</evidence>
<reference evidence="3" key="1">
    <citation type="journal article" date="2019" name="Int. J. Syst. Evol. Microbiol.">
        <title>The Global Catalogue of Microorganisms (GCM) 10K type strain sequencing project: providing services to taxonomists for standard genome sequencing and annotation.</title>
        <authorList>
            <consortium name="The Broad Institute Genomics Platform"/>
            <consortium name="The Broad Institute Genome Sequencing Center for Infectious Disease"/>
            <person name="Wu L."/>
            <person name="Ma J."/>
        </authorList>
    </citation>
    <scope>NUCLEOTIDE SEQUENCE [LARGE SCALE GENOMIC DNA]</scope>
    <source>
        <strain evidence="3">CGMCC 1.15643</strain>
    </source>
</reference>
<dbReference type="RefSeq" id="WP_260349685.1">
    <property type="nucleotide sequence ID" value="NZ_JAOAOS010000026.1"/>
</dbReference>
<evidence type="ECO:0000313" key="3">
    <source>
        <dbReference type="Proteomes" id="UP001595976"/>
    </source>
</evidence>
<feature type="transmembrane region" description="Helical" evidence="1">
    <location>
        <begin position="32"/>
        <end position="55"/>
    </location>
</feature>
<gene>
    <name evidence="2" type="ORF">ACFPK2_00640</name>
</gene>
<dbReference type="Proteomes" id="UP001595976">
    <property type="component" value="Unassembled WGS sequence"/>
</dbReference>
<proteinExistence type="predicted"/>
<keyword evidence="1" id="KW-0812">Transmembrane</keyword>